<keyword evidence="2" id="KW-1185">Reference proteome</keyword>
<dbReference type="Gramene" id="OMERI01G25750.7">
    <property type="protein sequence ID" value="OMERI01G25750.7"/>
    <property type="gene ID" value="OMERI01G25750"/>
</dbReference>
<dbReference type="AlphaFoldDB" id="A0A0E0C6Q3"/>
<dbReference type="Proteomes" id="UP000008021">
    <property type="component" value="Chromosome 1"/>
</dbReference>
<name>A0A0E0C6Q3_9ORYZ</name>
<dbReference type="HOGENOM" id="CLU_2162440_0_0_1"/>
<organism evidence="1">
    <name type="scientific">Oryza meridionalis</name>
    <dbReference type="NCBI Taxonomy" id="40149"/>
    <lineage>
        <taxon>Eukaryota</taxon>
        <taxon>Viridiplantae</taxon>
        <taxon>Streptophyta</taxon>
        <taxon>Embryophyta</taxon>
        <taxon>Tracheophyta</taxon>
        <taxon>Spermatophyta</taxon>
        <taxon>Magnoliopsida</taxon>
        <taxon>Liliopsida</taxon>
        <taxon>Poales</taxon>
        <taxon>Poaceae</taxon>
        <taxon>BOP clade</taxon>
        <taxon>Oryzoideae</taxon>
        <taxon>Oryzeae</taxon>
        <taxon>Oryzinae</taxon>
        <taxon>Oryza</taxon>
    </lineage>
</organism>
<evidence type="ECO:0000313" key="2">
    <source>
        <dbReference type="Proteomes" id="UP000008021"/>
    </source>
</evidence>
<dbReference type="EnsemblPlants" id="OMERI01G25750.7">
    <property type="protein sequence ID" value="OMERI01G25750.7"/>
    <property type="gene ID" value="OMERI01G25750"/>
</dbReference>
<reference evidence="1" key="1">
    <citation type="submission" date="2015-04" db="UniProtKB">
        <authorList>
            <consortium name="EnsemblPlants"/>
        </authorList>
    </citation>
    <scope>IDENTIFICATION</scope>
</reference>
<reference evidence="1" key="2">
    <citation type="submission" date="2018-05" db="EMBL/GenBank/DDBJ databases">
        <title>OmerRS3 (Oryza meridionalis Reference Sequence Version 3).</title>
        <authorList>
            <person name="Zhang J."/>
            <person name="Kudrna D."/>
            <person name="Lee S."/>
            <person name="Talag J."/>
            <person name="Welchert J."/>
            <person name="Wing R.A."/>
        </authorList>
    </citation>
    <scope>NUCLEOTIDE SEQUENCE [LARGE SCALE GENOMIC DNA]</scope>
    <source>
        <strain evidence="1">cv. OR44</strain>
    </source>
</reference>
<evidence type="ECO:0000313" key="1">
    <source>
        <dbReference type="EnsemblPlants" id="OMERI01G25750.7"/>
    </source>
</evidence>
<sequence>MYSDGFRASLTRKNYSCNQGGYARNAAMSVSMYRRGLFRCSSTSSAAGPITRSAARLCSDATDTRARRAFTRTRCSTLRYSPLLSISRWSPTFTTTAPGSGSTTAHPPPSP</sequence>
<proteinExistence type="predicted"/>
<accession>A0A0E0C6Q3</accession>
<protein>
    <submittedName>
        <fullName evidence="1">Uncharacterized protein</fullName>
    </submittedName>
</protein>